<reference evidence="1" key="1">
    <citation type="journal article" date="2021" name="Proc. Natl. Acad. Sci. U.S.A.">
        <title>A Catalog of Tens of Thousands of Viruses from Human Metagenomes Reveals Hidden Associations with Chronic Diseases.</title>
        <authorList>
            <person name="Tisza M.J."/>
            <person name="Buck C.B."/>
        </authorList>
    </citation>
    <scope>NUCLEOTIDE SEQUENCE</scope>
    <source>
        <strain evidence="1">CtWDo30</strain>
    </source>
</reference>
<protein>
    <submittedName>
        <fullName evidence="1">SOS-response transcriptional repressor</fullName>
    </submittedName>
</protein>
<accession>A0A8S5N5Y5</accession>
<name>A0A8S5N5Y5_9CAUD</name>
<organism evidence="1">
    <name type="scientific">Siphoviridae sp. ctWDo30</name>
    <dbReference type="NCBI Taxonomy" id="2826360"/>
    <lineage>
        <taxon>Viruses</taxon>
        <taxon>Duplodnaviria</taxon>
        <taxon>Heunggongvirae</taxon>
        <taxon>Uroviricota</taxon>
        <taxon>Caudoviricetes</taxon>
    </lineage>
</organism>
<evidence type="ECO:0000313" key="1">
    <source>
        <dbReference type="EMBL" id="DAD89727.1"/>
    </source>
</evidence>
<dbReference type="EMBL" id="BK015068">
    <property type="protein sequence ID" value="DAD89727.1"/>
    <property type="molecule type" value="Genomic_DNA"/>
</dbReference>
<proteinExistence type="predicted"/>
<sequence length="78" mass="9396">MPKVKPYTYEEKQRLVRKVISGNMEVQALSEDEIAVKMHITKRTFQNKRRRPETFSLDELWKLSELLKFSEEEKVQIL</sequence>